<comment type="subcellular location">
    <subcellularLocation>
        <location evidence="2">Membrane</location>
    </subcellularLocation>
</comment>
<evidence type="ECO:0000256" key="2">
    <source>
        <dbReference type="ARBA" id="ARBA00004370"/>
    </source>
</evidence>
<feature type="binding site" description="axial binding residue" evidence="13">
    <location>
        <position position="501"/>
    </location>
    <ligand>
        <name>heme</name>
        <dbReference type="ChEBI" id="CHEBI:30413"/>
    </ligand>
    <ligandPart>
        <name>Fe</name>
        <dbReference type="ChEBI" id="CHEBI:18248"/>
    </ligandPart>
</feature>
<dbReference type="InterPro" id="IPR002403">
    <property type="entry name" value="Cyt_P450_E_grp-IV"/>
</dbReference>
<reference evidence="17" key="1">
    <citation type="submission" date="2014-04" db="EMBL/GenBank/DDBJ databases">
        <title>Evolutionary Origins and Diversification of the Mycorrhizal Mutualists.</title>
        <authorList>
            <consortium name="DOE Joint Genome Institute"/>
            <consortium name="Mycorrhizal Genomics Consortium"/>
            <person name="Kohler A."/>
            <person name="Kuo A."/>
            <person name="Nagy L.G."/>
            <person name="Floudas D."/>
            <person name="Copeland A."/>
            <person name="Barry K.W."/>
            <person name="Cichocki N."/>
            <person name="Veneault-Fourrey C."/>
            <person name="LaButti K."/>
            <person name="Lindquist E.A."/>
            <person name="Lipzen A."/>
            <person name="Lundell T."/>
            <person name="Morin E."/>
            <person name="Murat C."/>
            <person name="Riley R."/>
            <person name="Ohm R."/>
            <person name="Sun H."/>
            <person name="Tunlid A."/>
            <person name="Henrissat B."/>
            <person name="Grigoriev I.V."/>
            <person name="Hibbett D.S."/>
            <person name="Martin F."/>
        </authorList>
    </citation>
    <scope>NUCLEOTIDE SEQUENCE [LARGE SCALE GENOMIC DNA]</scope>
    <source>
        <strain evidence="17">FD-334 SS-4</strain>
    </source>
</reference>
<gene>
    <name evidence="16" type="ORF">HYPSUDRAFT_150573</name>
</gene>
<evidence type="ECO:0000256" key="1">
    <source>
        <dbReference type="ARBA" id="ARBA00001971"/>
    </source>
</evidence>
<feature type="region of interest" description="Disordered" evidence="14">
    <location>
        <begin position="277"/>
        <end position="309"/>
    </location>
</feature>
<dbReference type="STRING" id="945553.A0A0D2P0Y8"/>
<keyword evidence="11" id="KW-0503">Monooxygenase</keyword>
<dbReference type="GO" id="GO:0004497">
    <property type="term" value="F:monooxygenase activity"/>
    <property type="evidence" value="ECO:0007669"/>
    <property type="project" value="UniProtKB-KW"/>
</dbReference>
<evidence type="ECO:0000256" key="4">
    <source>
        <dbReference type="ARBA" id="ARBA00010617"/>
    </source>
</evidence>
<dbReference type="Pfam" id="PF00067">
    <property type="entry name" value="p450"/>
    <property type="match status" value="2"/>
</dbReference>
<evidence type="ECO:0000313" key="16">
    <source>
        <dbReference type="EMBL" id="KJA14310.1"/>
    </source>
</evidence>
<evidence type="ECO:0000256" key="3">
    <source>
        <dbReference type="ARBA" id="ARBA00004721"/>
    </source>
</evidence>
<evidence type="ECO:0000256" key="12">
    <source>
        <dbReference type="ARBA" id="ARBA00023136"/>
    </source>
</evidence>
<keyword evidence="8" id="KW-1133">Transmembrane helix</keyword>
<organism evidence="16 17">
    <name type="scientific">Hypholoma sublateritium (strain FD-334 SS-4)</name>
    <dbReference type="NCBI Taxonomy" id="945553"/>
    <lineage>
        <taxon>Eukaryota</taxon>
        <taxon>Fungi</taxon>
        <taxon>Dikarya</taxon>
        <taxon>Basidiomycota</taxon>
        <taxon>Agaricomycotina</taxon>
        <taxon>Agaricomycetes</taxon>
        <taxon>Agaricomycetidae</taxon>
        <taxon>Agaricales</taxon>
        <taxon>Agaricineae</taxon>
        <taxon>Strophariaceae</taxon>
        <taxon>Hypholoma</taxon>
    </lineage>
</organism>
<dbReference type="InterPro" id="IPR050121">
    <property type="entry name" value="Cytochrome_P450_monoxygenase"/>
</dbReference>
<keyword evidence="15" id="KW-0732">Signal</keyword>
<dbReference type="OMA" id="FVYRGFM"/>
<keyword evidence="7 13" id="KW-0479">Metal-binding</keyword>
<evidence type="ECO:0008006" key="18">
    <source>
        <dbReference type="Google" id="ProtNLM"/>
    </source>
</evidence>
<dbReference type="GO" id="GO:0016020">
    <property type="term" value="C:membrane"/>
    <property type="evidence" value="ECO:0007669"/>
    <property type="project" value="UniProtKB-SubCell"/>
</dbReference>
<sequence>MALPPALLLLLLALAAAAALRPVARLLWRQLRSPLRALPGPPAPSWLYGNLAELHEQENTGLVARWTARYGPILVYRGFLSGPRLLTTDPVAIAHVLGNADDYPKPDFVRDSLAAMTAGRDGLLVVEGTVHRRQRKILAPAFSAAHIRTLTPIFYDKATELRDIWLATLDATDPRPKRTDVLAGLGRATLDVIGLAGFGYAFDALTDDTNELARAFAVVFATARRFRAMTVLQAWFPVLRRFRWDGAPMRAAQATMRRVGLALIEEKLRAAADELRPQAGARKAASTPITPTSAPTPASPTSRVRAVRANTAAAPAQRMSVPEILCQITTLLAAGHETTASALTWALYALARAPGVQARLRAAVRGAADEAEAEAYAAAAARCTYLDWVVREALRLHAPVTSTMRVCARAEDAIPLTPGNGLAPANGNGGGRTSVAVRRGDIITIPIQAVGRDVGVWGEDAGVFRPERWAAPPARARAVPGLWGSTLTFLNGNPLSGNRACIGYKFALLEIKIFLFVLVKDIEFAMDPALVVEKSVNVVTRPFVKSEPHLGNQMPLNITRAPCAPPCPANSVARCEEDH</sequence>
<evidence type="ECO:0000256" key="6">
    <source>
        <dbReference type="ARBA" id="ARBA00022692"/>
    </source>
</evidence>
<dbReference type="PANTHER" id="PTHR24305">
    <property type="entry name" value="CYTOCHROME P450"/>
    <property type="match status" value="1"/>
</dbReference>
<accession>A0A0D2P0Y8</accession>
<keyword evidence="10 13" id="KW-0408">Iron</keyword>
<comment type="cofactor">
    <cofactor evidence="1 13">
        <name>heme</name>
        <dbReference type="ChEBI" id="CHEBI:30413"/>
    </cofactor>
</comment>
<evidence type="ECO:0000313" key="17">
    <source>
        <dbReference type="Proteomes" id="UP000054270"/>
    </source>
</evidence>
<keyword evidence="9" id="KW-0560">Oxidoreductase</keyword>
<keyword evidence="17" id="KW-1185">Reference proteome</keyword>
<comment type="pathway">
    <text evidence="3">Secondary metabolite biosynthesis; terpenoid biosynthesis.</text>
</comment>
<proteinExistence type="inferred from homology"/>
<name>A0A0D2P0Y8_HYPSF</name>
<dbReference type="GO" id="GO:0005506">
    <property type="term" value="F:iron ion binding"/>
    <property type="evidence" value="ECO:0007669"/>
    <property type="project" value="InterPro"/>
</dbReference>
<dbReference type="EMBL" id="KN817685">
    <property type="protein sequence ID" value="KJA14310.1"/>
    <property type="molecule type" value="Genomic_DNA"/>
</dbReference>
<keyword evidence="12" id="KW-0472">Membrane</keyword>
<evidence type="ECO:0000256" key="9">
    <source>
        <dbReference type="ARBA" id="ARBA00023002"/>
    </source>
</evidence>
<dbReference type="Proteomes" id="UP000054270">
    <property type="component" value="Unassembled WGS sequence"/>
</dbReference>
<dbReference type="InterPro" id="IPR036396">
    <property type="entry name" value="Cyt_P450_sf"/>
</dbReference>
<dbReference type="InterPro" id="IPR001128">
    <property type="entry name" value="Cyt_P450"/>
</dbReference>
<dbReference type="OrthoDB" id="1470350at2759"/>
<feature type="compositionally biased region" description="Low complexity" evidence="14">
    <location>
        <begin position="284"/>
        <end position="309"/>
    </location>
</feature>
<evidence type="ECO:0000256" key="10">
    <source>
        <dbReference type="ARBA" id="ARBA00023004"/>
    </source>
</evidence>
<dbReference type="AlphaFoldDB" id="A0A0D2P0Y8"/>
<comment type="similarity">
    <text evidence="4">Belongs to the cytochrome P450 family.</text>
</comment>
<feature type="signal peptide" evidence="15">
    <location>
        <begin position="1"/>
        <end position="19"/>
    </location>
</feature>
<evidence type="ECO:0000256" key="5">
    <source>
        <dbReference type="ARBA" id="ARBA00022617"/>
    </source>
</evidence>
<dbReference type="GO" id="GO:0016705">
    <property type="term" value="F:oxidoreductase activity, acting on paired donors, with incorporation or reduction of molecular oxygen"/>
    <property type="evidence" value="ECO:0007669"/>
    <property type="project" value="InterPro"/>
</dbReference>
<evidence type="ECO:0000256" key="8">
    <source>
        <dbReference type="ARBA" id="ARBA00022989"/>
    </source>
</evidence>
<evidence type="ECO:0000256" key="15">
    <source>
        <dbReference type="SAM" id="SignalP"/>
    </source>
</evidence>
<protein>
    <recommendedName>
        <fullName evidence="18">Cytochrome P450</fullName>
    </recommendedName>
</protein>
<dbReference type="SUPFAM" id="SSF48264">
    <property type="entry name" value="Cytochrome P450"/>
    <property type="match status" value="1"/>
</dbReference>
<dbReference type="GO" id="GO:0020037">
    <property type="term" value="F:heme binding"/>
    <property type="evidence" value="ECO:0007669"/>
    <property type="project" value="InterPro"/>
</dbReference>
<evidence type="ECO:0000256" key="11">
    <source>
        <dbReference type="ARBA" id="ARBA00023033"/>
    </source>
</evidence>
<evidence type="ECO:0000256" key="13">
    <source>
        <dbReference type="PIRSR" id="PIRSR602403-1"/>
    </source>
</evidence>
<keyword evidence="5 13" id="KW-0349">Heme</keyword>
<dbReference type="PANTHER" id="PTHR24305:SF166">
    <property type="entry name" value="CYTOCHROME P450 12A4, MITOCHONDRIAL-RELATED"/>
    <property type="match status" value="1"/>
</dbReference>
<dbReference type="PRINTS" id="PR00465">
    <property type="entry name" value="EP450IV"/>
</dbReference>
<evidence type="ECO:0000256" key="7">
    <source>
        <dbReference type="ARBA" id="ARBA00022723"/>
    </source>
</evidence>
<feature type="chain" id="PRO_5002249035" description="Cytochrome P450" evidence="15">
    <location>
        <begin position="20"/>
        <end position="579"/>
    </location>
</feature>
<keyword evidence="6" id="KW-0812">Transmembrane</keyword>
<evidence type="ECO:0000256" key="14">
    <source>
        <dbReference type="SAM" id="MobiDB-lite"/>
    </source>
</evidence>
<dbReference type="Gene3D" id="1.10.630.10">
    <property type="entry name" value="Cytochrome P450"/>
    <property type="match status" value="1"/>
</dbReference>
<dbReference type="PRINTS" id="PR00385">
    <property type="entry name" value="P450"/>
</dbReference>